<comment type="caution">
    <text evidence="7">The sequence shown here is derived from an EMBL/GenBank/DDBJ whole genome shotgun (WGS) entry which is preliminary data.</text>
</comment>
<evidence type="ECO:0000256" key="5">
    <source>
        <dbReference type="ARBA" id="ARBA00023136"/>
    </source>
</evidence>
<feature type="transmembrane region" description="Helical" evidence="6">
    <location>
        <begin position="46"/>
        <end position="79"/>
    </location>
</feature>
<keyword evidence="2" id="KW-1003">Cell membrane</keyword>
<feature type="transmembrane region" description="Helical" evidence="6">
    <location>
        <begin position="99"/>
        <end position="122"/>
    </location>
</feature>
<accession>A0A841KRS6</accession>
<evidence type="ECO:0000313" key="7">
    <source>
        <dbReference type="EMBL" id="MBB6216093.1"/>
    </source>
</evidence>
<keyword evidence="8" id="KW-1185">Reference proteome</keyword>
<keyword evidence="5 6" id="KW-0472">Membrane</keyword>
<keyword evidence="3 6" id="KW-0812">Transmembrane</keyword>
<dbReference type="InterPro" id="IPR003339">
    <property type="entry name" value="ABC/ECF_trnsptr_transmembrane"/>
</dbReference>
<reference evidence="7 8" key="1">
    <citation type="submission" date="2020-08" db="EMBL/GenBank/DDBJ databases">
        <title>Genomic Encyclopedia of Type Strains, Phase IV (KMG-IV): sequencing the most valuable type-strain genomes for metagenomic binning, comparative biology and taxonomic classification.</title>
        <authorList>
            <person name="Goeker M."/>
        </authorList>
    </citation>
    <scope>NUCLEOTIDE SEQUENCE [LARGE SCALE GENOMIC DNA]</scope>
    <source>
        <strain evidence="7 8">DSM 103526</strain>
    </source>
</reference>
<evidence type="ECO:0000256" key="4">
    <source>
        <dbReference type="ARBA" id="ARBA00022989"/>
    </source>
</evidence>
<dbReference type="Proteomes" id="UP000579281">
    <property type="component" value="Unassembled WGS sequence"/>
</dbReference>
<feature type="transmembrane region" description="Helical" evidence="6">
    <location>
        <begin position="21"/>
        <end position="40"/>
    </location>
</feature>
<dbReference type="GO" id="GO:0005886">
    <property type="term" value="C:plasma membrane"/>
    <property type="evidence" value="ECO:0007669"/>
    <property type="project" value="UniProtKB-ARBA"/>
</dbReference>
<evidence type="ECO:0000256" key="3">
    <source>
        <dbReference type="ARBA" id="ARBA00022692"/>
    </source>
</evidence>
<comment type="subcellular location">
    <subcellularLocation>
        <location evidence="1">Membrane</location>
        <topology evidence="1">Multi-pass membrane protein</topology>
    </subcellularLocation>
</comment>
<evidence type="ECO:0000313" key="8">
    <source>
        <dbReference type="Proteomes" id="UP000579281"/>
    </source>
</evidence>
<gene>
    <name evidence="7" type="ORF">HNQ80_002192</name>
</gene>
<dbReference type="AlphaFoldDB" id="A0A841KRS6"/>
<proteinExistence type="predicted"/>
<organism evidence="7 8">
    <name type="scientific">Anaerosolibacter carboniphilus</name>
    <dbReference type="NCBI Taxonomy" id="1417629"/>
    <lineage>
        <taxon>Bacteria</taxon>
        <taxon>Bacillati</taxon>
        <taxon>Bacillota</taxon>
        <taxon>Clostridia</taxon>
        <taxon>Peptostreptococcales</taxon>
        <taxon>Thermotaleaceae</taxon>
        <taxon>Anaerosolibacter</taxon>
    </lineage>
</organism>
<feature type="transmembrane region" description="Helical" evidence="6">
    <location>
        <begin position="142"/>
        <end position="160"/>
    </location>
</feature>
<dbReference type="RefSeq" id="WP_184310634.1">
    <property type="nucleotide sequence ID" value="NZ_JACHEN010000012.1"/>
</dbReference>
<evidence type="ECO:0000256" key="2">
    <source>
        <dbReference type="ARBA" id="ARBA00022475"/>
    </source>
</evidence>
<evidence type="ECO:0000256" key="6">
    <source>
        <dbReference type="SAM" id="Phobius"/>
    </source>
</evidence>
<dbReference type="PANTHER" id="PTHR34857">
    <property type="entry name" value="SLL0384 PROTEIN"/>
    <property type="match status" value="1"/>
</dbReference>
<dbReference type="PANTHER" id="PTHR34857:SF2">
    <property type="entry name" value="SLL0384 PROTEIN"/>
    <property type="match status" value="1"/>
</dbReference>
<sequence>MKLLLEYSENNSFIHRLDPRVKLLWLVGNLILIIFFQYFPVLFLSLGIVLITTILAGISLIVFLPLIKVMAIIGIQFIIFQGFLRPAGTVLFRLGSLNFYLGGVFIGIKGMMLLITLAFLFLQFVMWTAPKELTLLFVKLGLPHKYAVLIGLALHFLPIIEKDLGAIYDSQQARGLELTTVWQKVKGLLPIILPLVLRALKRSQEVALSMELKGYNRFPTRTFLDSISFSSMDYIASSCLVIYFSGLIFFYMT</sequence>
<dbReference type="InterPro" id="IPR051611">
    <property type="entry name" value="ECF_transporter_component"/>
</dbReference>
<feature type="transmembrane region" description="Helical" evidence="6">
    <location>
        <begin position="234"/>
        <end position="252"/>
    </location>
</feature>
<keyword evidence="4 6" id="KW-1133">Transmembrane helix</keyword>
<dbReference type="EMBL" id="JACHEN010000012">
    <property type="protein sequence ID" value="MBB6216093.1"/>
    <property type="molecule type" value="Genomic_DNA"/>
</dbReference>
<dbReference type="CDD" id="cd16914">
    <property type="entry name" value="EcfT"/>
    <property type="match status" value="1"/>
</dbReference>
<name>A0A841KRS6_9FIRM</name>
<protein>
    <submittedName>
        <fullName evidence="7">Energy-coupling factor transport system permease protein</fullName>
    </submittedName>
</protein>
<dbReference type="Pfam" id="PF02361">
    <property type="entry name" value="CbiQ"/>
    <property type="match status" value="1"/>
</dbReference>
<evidence type="ECO:0000256" key="1">
    <source>
        <dbReference type="ARBA" id="ARBA00004141"/>
    </source>
</evidence>